<protein>
    <submittedName>
        <fullName evidence="2">Uncharacterized protein</fullName>
    </submittedName>
</protein>
<dbReference type="InterPro" id="IPR009010">
    <property type="entry name" value="Asp_de-COase-like_dom_sf"/>
</dbReference>
<name>A0AAD8RCB6_LOLMU</name>
<dbReference type="Gene3D" id="2.40.40.20">
    <property type="match status" value="1"/>
</dbReference>
<comment type="caution">
    <text evidence="2">The sequence shown here is derived from an EMBL/GenBank/DDBJ whole genome shotgun (WGS) entry which is preliminary data.</text>
</comment>
<organism evidence="2 3">
    <name type="scientific">Lolium multiflorum</name>
    <name type="common">Italian ryegrass</name>
    <name type="synonym">Lolium perenne subsp. multiflorum</name>
    <dbReference type="NCBI Taxonomy" id="4521"/>
    <lineage>
        <taxon>Eukaryota</taxon>
        <taxon>Viridiplantae</taxon>
        <taxon>Streptophyta</taxon>
        <taxon>Embryophyta</taxon>
        <taxon>Tracheophyta</taxon>
        <taxon>Spermatophyta</taxon>
        <taxon>Magnoliopsida</taxon>
        <taxon>Liliopsida</taxon>
        <taxon>Poales</taxon>
        <taxon>Poaceae</taxon>
        <taxon>BOP clade</taxon>
        <taxon>Pooideae</taxon>
        <taxon>Poodae</taxon>
        <taxon>Poeae</taxon>
        <taxon>Poeae Chloroplast Group 2 (Poeae type)</taxon>
        <taxon>Loliodinae</taxon>
        <taxon>Loliinae</taxon>
        <taxon>Lolium</taxon>
    </lineage>
</organism>
<accession>A0AAD8RCB6</accession>
<proteinExistence type="predicted"/>
<reference evidence="2" key="1">
    <citation type="submission" date="2023-07" db="EMBL/GenBank/DDBJ databases">
        <title>A chromosome-level genome assembly of Lolium multiflorum.</title>
        <authorList>
            <person name="Chen Y."/>
            <person name="Copetti D."/>
            <person name="Kolliker R."/>
            <person name="Studer B."/>
        </authorList>
    </citation>
    <scope>NUCLEOTIDE SEQUENCE</scope>
    <source>
        <strain evidence="2">02402/16</strain>
        <tissue evidence="2">Leaf</tissue>
    </source>
</reference>
<sequence length="318" mass="35450">MAILERKKSPNRLVDEATNDDNSVVALHPDTMERLQLFRGDTVLLKVCACPGYFLPLSRGPNQTASLVDCAADLGIRVSFRVMQPMIKELLRIGAQFIGYREYASNAEEKLAEVNERANTLAQKLEQSEEARKKADSDAVQARREADKAKADAVGAEDLRKRLHDAETSLNKTSQEFELEDPDNDPLLDAVSFLEFHGTEARDGIDEARTGLSRLFPYFFPKKEEPATFLALAKCFNPPEDLGLKMRHEIMKVAVESTVALVADSQQTIDWAKVGDTEQIEQAKWRSLIKAAKLNTKKILSYLGIKPSSTPSSSRPEV</sequence>
<evidence type="ECO:0000313" key="2">
    <source>
        <dbReference type="EMBL" id="KAK1617652.1"/>
    </source>
</evidence>
<evidence type="ECO:0000313" key="3">
    <source>
        <dbReference type="Proteomes" id="UP001231189"/>
    </source>
</evidence>
<dbReference type="EMBL" id="JAUUTY010000006">
    <property type="protein sequence ID" value="KAK1617652.1"/>
    <property type="molecule type" value="Genomic_DNA"/>
</dbReference>
<evidence type="ECO:0000256" key="1">
    <source>
        <dbReference type="SAM" id="MobiDB-lite"/>
    </source>
</evidence>
<dbReference type="Proteomes" id="UP001231189">
    <property type="component" value="Unassembled WGS sequence"/>
</dbReference>
<dbReference type="SUPFAM" id="SSF50692">
    <property type="entry name" value="ADC-like"/>
    <property type="match status" value="1"/>
</dbReference>
<dbReference type="AlphaFoldDB" id="A0AAD8RCB6"/>
<gene>
    <name evidence="2" type="ORF">QYE76_023169</name>
</gene>
<keyword evidence="3" id="KW-1185">Reference proteome</keyword>
<feature type="region of interest" description="Disordered" evidence="1">
    <location>
        <begin position="125"/>
        <end position="153"/>
    </location>
</feature>
<feature type="compositionally biased region" description="Basic and acidic residues" evidence="1">
    <location>
        <begin position="126"/>
        <end position="153"/>
    </location>
</feature>